<protein>
    <recommendedName>
        <fullName evidence="2">VOC domain-containing protein</fullName>
    </recommendedName>
</protein>
<keyword evidence="4" id="KW-1185">Reference proteome</keyword>
<name>A0A1L9U5U9_ASPBC</name>
<comment type="similarity">
    <text evidence="1">Belongs to the glyoxalase I family.</text>
</comment>
<reference evidence="4" key="1">
    <citation type="journal article" date="2017" name="Genome Biol.">
        <title>Comparative genomics reveals high biological diversity and specific adaptations in the industrially and medically important fungal genus Aspergillus.</title>
        <authorList>
            <person name="de Vries R.P."/>
            <person name="Riley R."/>
            <person name="Wiebenga A."/>
            <person name="Aguilar-Osorio G."/>
            <person name="Amillis S."/>
            <person name="Uchima C.A."/>
            <person name="Anderluh G."/>
            <person name="Asadollahi M."/>
            <person name="Askin M."/>
            <person name="Barry K."/>
            <person name="Battaglia E."/>
            <person name="Bayram O."/>
            <person name="Benocci T."/>
            <person name="Braus-Stromeyer S.A."/>
            <person name="Caldana C."/>
            <person name="Canovas D."/>
            <person name="Cerqueira G.C."/>
            <person name="Chen F."/>
            <person name="Chen W."/>
            <person name="Choi C."/>
            <person name="Clum A."/>
            <person name="Dos Santos R.A."/>
            <person name="Damasio A.R."/>
            <person name="Diallinas G."/>
            <person name="Emri T."/>
            <person name="Fekete E."/>
            <person name="Flipphi M."/>
            <person name="Freyberg S."/>
            <person name="Gallo A."/>
            <person name="Gournas C."/>
            <person name="Habgood R."/>
            <person name="Hainaut M."/>
            <person name="Harispe M.L."/>
            <person name="Henrissat B."/>
            <person name="Hilden K.S."/>
            <person name="Hope R."/>
            <person name="Hossain A."/>
            <person name="Karabika E."/>
            <person name="Karaffa L."/>
            <person name="Karanyi Z."/>
            <person name="Krasevec N."/>
            <person name="Kuo A."/>
            <person name="Kusch H."/>
            <person name="LaButti K."/>
            <person name="Lagendijk E.L."/>
            <person name="Lapidus A."/>
            <person name="Levasseur A."/>
            <person name="Lindquist E."/>
            <person name="Lipzen A."/>
            <person name="Logrieco A.F."/>
            <person name="MacCabe A."/>
            <person name="Maekelae M.R."/>
            <person name="Malavazi I."/>
            <person name="Melin P."/>
            <person name="Meyer V."/>
            <person name="Mielnichuk N."/>
            <person name="Miskei M."/>
            <person name="Molnar A.P."/>
            <person name="Mule G."/>
            <person name="Ngan C.Y."/>
            <person name="Orejas M."/>
            <person name="Orosz E."/>
            <person name="Ouedraogo J.P."/>
            <person name="Overkamp K.M."/>
            <person name="Park H.-S."/>
            <person name="Perrone G."/>
            <person name="Piumi F."/>
            <person name="Punt P.J."/>
            <person name="Ram A.F."/>
            <person name="Ramon A."/>
            <person name="Rauscher S."/>
            <person name="Record E."/>
            <person name="Riano-Pachon D.M."/>
            <person name="Robert V."/>
            <person name="Roehrig J."/>
            <person name="Ruller R."/>
            <person name="Salamov A."/>
            <person name="Salih N.S."/>
            <person name="Samson R.A."/>
            <person name="Sandor E."/>
            <person name="Sanguinetti M."/>
            <person name="Schuetze T."/>
            <person name="Sepcic K."/>
            <person name="Shelest E."/>
            <person name="Sherlock G."/>
            <person name="Sophianopoulou V."/>
            <person name="Squina F.M."/>
            <person name="Sun H."/>
            <person name="Susca A."/>
            <person name="Todd R.B."/>
            <person name="Tsang A."/>
            <person name="Unkles S.E."/>
            <person name="van de Wiele N."/>
            <person name="van Rossen-Uffink D."/>
            <person name="Oliveira J.V."/>
            <person name="Vesth T.C."/>
            <person name="Visser J."/>
            <person name="Yu J.-H."/>
            <person name="Zhou M."/>
            <person name="Andersen M.R."/>
            <person name="Archer D.B."/>
            <person name="Baker S.E."/>
            <person name="Benoit I."/>
            <person name="Brakhage A.A."/>
            <person name="Braus G.H."/>
            <person name="Fischer R."/>
            <person name="Frisvad J.C."/>
            <person name="Goldman G.H."/>
            <person name="Houbraken J."/>
            <person name="Oakley B."/>
            <person name="Pocsi I."/>
            <person name="Scazzocchio C."/>
            <person name="Seiboth B."/>
            <person name="vanKuyk P.A."/>
            <person name="Wortman J."/>
            <person name="Dyer P.S."/>
            <person name="Grigoriev I.V."/>
        </authorList>
    </citation>
    <scope>NUCLEOTIDE SEQUENCE [LARGE SCALE GENOMIC DNA]</scope>
    <source>
        <strain evidence="4">CBS 101740 / IMI 381727 / IBT 21946</strain>
    </source>
</reference>
<evidence type="ECO:0000313" key="4">
    <source>
        <dbReference type="Proteomes" id="UP000184499"/>
    </source>
</evidence>
<sequence>MSDVSILRPSGLAHVVFRTADIKIMVEFWSRFLGAERVFENDFIAFLRYDDEHHRVAIINDVSTGPRSATAAGLHHVAFTYNTLQSLLKAWELREKLGIKPTWCVNHGPTTSIYYKDPDGNAIETQVDNFDTVEEANDFMGSKLFEENPIGTDIDPNELLRQLEAGAAEKPLKRRVEIGIRHDIPAAV</sequence>
<evidence type="ECO:0000256" key="1">
    <source>
        <dbReference type="ARBA" id="ARBA00010363"/>
    </source>
</evidence>
<dbReference type="InterPro" id="IPR037523">
    <property type="entry name" value="VOC_core"/>
</dbReference>
<dbReference type="SUPFAM" id="SSF54593">
    <property type="entry name" value="Glyoxalase/Bleomycin resistance protein/Dihydroxybiphenyl dioxygenase"/>
    <property type="match status" value="1"/>
</dbReference>
<feature type="domain" description="VOC" evidence="2">
    <location>
        <begin position="11"/>
        <end position="128"/>
    </location>
</feature>
<accession>A0A1L9U5U9</accession>
<dbReference type="Gene3D" id="3.10.180.10">
    <property type="entry name" value="2,3-Dihydroxybiphenyl 1,2-Dioxygenase, domain 1"/>
    <property type="match status" value="1"/>
</dbReference>
<organism evidence="3 4">
    <name type="scientific">Aspergillus brasiliensis (strain CBS 101740 / IMI 381727 / IBT 21946)</name>
    <dbReference type="NCBI Taxonomy" id="767769"/>
    <lineage>
        <taxon>Eukaryota</taxon>
        <taxon>Fungi</taxon>
        <taxon>Dikarya</taxon>
        <taxon>Ascomycota</taxon>
        <taxon>Pezizomycotina</taxon>
        <taxon>Eurotiomycetes</taxon>
        <taxon>Eurotiomycetidae</taxon>
        <taxon>Eurotiales</taxon>
        <taxon>Aspergillaceae</taxon>
        <taxon>Aspergillus</taxon>
        <taxon>Aspergillus subgen. Circumdati</taxon>
    </lineage>
</organism>
<evidence type="ECO:0000313" key="3">
    <source>
        <dbReference type="EMBL" id="OJJ67051.1"/>
    </source>
</evidence>
<dbReference type="OMA" id="WDHEHHR"/>
<dbReference type="AlphaFoldDB" id="A0A1L9U5U9"/>
<dbReference type="VEuPathDB" id="FungiDB:ASPBRDRAFT_48086"/>
<dbReference type="InterPro" id="IPR029068">
    <property type="entry name" value="Glyas_Bleomycin-R_OHBP_Dase"/>
</dbReference>
<dbReference type="InterPro" id="IPR050383">
    <property type="entry name" value="GlyoxalaseI/FosfomycinResist"/>
</dbReference>
<dbReference type="GeneID" id="93578503"/>
<dbReference type="RefSeq" id="XP_067474300.1">
    <property type="nucleotide sequence ID" value="XM_067626015.1"/>
</dbReference>
<dbReference type="PROSITE" id="PS51819">
    <property type="entry name" value="VOC"/>
    <property type="match status" value="1"/>
</dbReference>
<dbReference type="OrthoDB" id="5371818at2759"/>
<evidence type="ECO:0000259" key="2">
    <source>
        <dbReference type="PROSITE" id="PS51819"/>
    </source>
</evidence>
<dbReference type="EMBL" id="KV878695">
    <property type="protein sequence ID" value="OJJ67051.1"/>
    <property type="molecule type" value="Genomic_DNA"/>
</dbReference>
<proteinExistence type="inferred from homology"/>
<dbReference type="Pfam" id="PF00903">
    <property type="entry name" value="Glyoxalase"/>
    <property type="match status" value="1"/>
</dbReference>
<dbReference type="PANTHER" id="PTHR21366">
    <property type="entry name" value="GLYOXALASE FAMILY PROTEIN"/>
    <property type="match status" value="1"/>
</dbReference>
<gene>
    <name evidence="3" type="ORF">ASPBRDRAFT_48086</name>
</gene>
<dbReference type="Proteomes" id="UP000184499">
    <property type="component" value="Unassembled WGS sequence"/>
</dbReference>
<dbReference type="InterPro" id="IPR004360">
    <property type="entry name" value="Glyas_Fos-R_dOase_dom"/>
</dbReference>
<dbReference type="PANTHER" id="PTHR21366:SF14">
    <property type="entry name" value="GLYOXALASE DOMAIN-CONTAINING PROTEIN 5"/>
    <property type="match status" value="1"/>
</dbReference>